<evidence type="ECO:0000313" key="1">
    <source>
        <dbReference type="EMBL" id="QJA58325.1"/>
    </source>
</evidence>
<gene>
    <name evidence="1" type="ORF">MM415B01469_0003</name>
</gene>
<dbReference type="AlphaFoldDB" id="A0A6M3ILY7"/>
<proteinExistence type="predicted"/>
<dbReference type="EMBL" id="MT141318">
    <property type="protein sequence ID" value="QJA58325.1"/>
    <property type="molecule type" value="Genomic_DNA"/>
</dbReference>
<reference evidence="1" key="1">
    <citation type="submission" date="2020-03" db="EMBL/GenBank/DDBJ databases">
        <title>The deep terrestrial virosphere.</title>
        <authorList>
            <person name="Holmfeldt K."/>
            <person name="Nilsson E."/>
            <person name="Simone D."/>
            <person name="Lopez-Fernandez M."/>
            <person name="Wu X."/>
            <person name="de Brujin I."/>
            <person name="Lundin D."/>
            <person name="Andersson A."/>
            <person name="Bertilsson S."/>
            <person name="Dopson M."/>
        </authorList>
    </citation>
    <scope>NUCLEOTIDE SEQUENCE</scope>
    <source>
        <strain evidence="1">MM415B01469</strain>
    </source>
</reference>
<accession>A0A6M3ILY7</accession>
<sequence>MPYVTGDVLPLSEVNSKPRANFAQEDTVPYLIPLTAFRWADGSIPNTTGAAGNPKLVMGGYGSGTGIFQGEDAQAALKTETLTFDFAIPECYVASETVAVAVYARFNDAGTNTESTKTIDLECYEVAGAGTAGSDLCATAIQTLTATMAAYSFTITDAGLSAGDLLRIFTQCKLQGDSNGALKVEVGGAIVYLDIKG</sequence>
<organism evidence="1">
    <name type="scientific">viral metagenome</name>
    <dbReference type="NCBI Taxonomy" id="1070528"/>
    <lineage>
        <taxon>unclassified sequences</taxon>
        <taxon>metagenomes</taxon>
        <taxon>organismal metagenomes</taxon>
    </lineage>
</organism>
<protein>
    <submittedName>
        <fullName evidence="1">Uncharacterized protein</fullName>
    </submittedName>
</protein>
<name>A0A6M3ILY7_9ZZZZ</name>